<dbReference type="EMBL" id="FUKQ01000001">
    <property type="protein sequence ID" value="SJN16554.1"/>
    <property type="molecule type" value="Genomic_DNA"/>
</dbReference>
<keyword evidence="2" id="KW-1185">Reference proteome</keyword>
<proteinExistence type="predicted"/>
<reference evidence="1 2" key="1">
    <citation type="submission" date="2017-02" db="EMBL/GenBank/DDBJ databases">
        <authorList>
            <person name="Peterson S.W."/>
        </authorList>
    </citation>
    <scope>NUCLEOTIDE SEQUENCE [LARGE SCALE GENOMIC DNA]</scope>
    <source>
        <strain evidence="1 2">LSP_Lj1</strain>
    </source>
</reference>
<accession>A0A1R4IAC1</accession>
<evidence type="ECO:0000313" key="1">
    <source>
        <dbReference type="EMBL" id="SJN16554.1"/>
    </source>
</evidence>
<dbReference type="AlphaFoldDB" id="A0A1R4IAC1"/>
<dbReference type="RefSeq" id="WP_094763276.1">
    <property type="nucleotide sequence ID" value="NZ_FUKQ01000001.1"/>
</dbReference>
<organism evidence="1 2">
    <name type="scientific">Luteococcus japonicus LSP_Lj1</name>
    <dbReference type="NCBI Taxonomy" id="1255658"/>
    <lineage>
        <taxon>Bacteria</taxon>
        <taxon>Bacillati</taxon>
        <taxon>Actinomycetota</taxon>
        <taxon>Actinomycetes</taxon>
        <taxon>Propionibacteriales</taxon>
        <taxon>Propionibacteriaceae</taxon>
        <taxon>Luteococcus</taxon>
    </lineage>
</organism>
<gene>
    <name evidence="1" type="ORF">FM114_00700</name>
</gene>
<dbReference type="Proteomes" id="UP000188342">
    <property type="component" value="Unassembled WGS sequence"/>
</dbReference>
<evidence type="ECO:0000313" key="2">
    <source>
        <dbReference type="Proteomes" id="UP000188342"/>
    </source>
</evidence>
<name>A0A1R4IAC1_9ACTN</name>
<sequence length="136" mass="15166">MDARQRAVELADEHDLHVVRITVEGVPDELRPRLVAEALAEVQALLEAEGRPVWWVESDEDAALVVADGLAMDMKAELVALEDDHLLGPWLNLDLVTVLEDGATGAWHRSPMRPRPRTAPDTDELARRVDGYDWSV</sequence>
<protein>
    <submittedName>
        <fullName evidence="1">Uncharacterized protein</fullName>
    </submittedName>
</protein>